<accession>A0ABV2EM46</accession>
<dbReference type="Proteomes" id="UP001549110">
    <property type="component" value="Unassembled WGS sequence"/>
</dbReference>
<organism evidence="1 2">
    <name type="scientific">Phenylobacterium koreense</name>
    <dbReference type="NCBI Taxonomy" id="266125"/>
    <lineage>
        <taxon>Bacteria</taxon>
        <taxon>Pseudomonadati</taxon>
        <taxon>Pseudomonadota</taxon>
        <taxon>Alphaproteobacteria</taxon>
        <taxon>Caulobacterales</taxon>
        <taxon>Caulobacteraceae</taxon>
        <taxon>Phenylobacterium</taxon>
    </lineage>
</organism>
<dbReference type="Gene3D" id="3.90.550.10">
    <property type="entry name" value="Spore Coat Polysaccharide Biosynthesis Protein SpsA, Chain A"/>
    <property type="match status" value="1"/>
</dbReference>
<gene>
    <name evidence="1" type="ORF">ABID41_003268</name>
</gene>
<reference evidence="1 2" key="1">
    <citation type="submission" date="2024-06" db="EMBL/GenBank/DDBJ databases">
        <title>Genomic Encyclopedia of Type Strains, Phase IV (KMG-IV): sequencing the most valuable type-strain genomes for metagenomic binning, comparative biology and taxonomic classification.</title>
        <authorList>
            <person name="Goeker M."/>
        </authorList>
    </citation>
    <scope>NUCLEOTIDE SEQUENCE [LARGE SCALE GENOMIC DNA]</scope>
    <source>
        <strain evidence="1 2">DSM 17809</strain>
    </source>
</reference>
<evidence type="ECO:0000313" key="2">
    <source>
        <dbReference type="Proteomes" id="UP001549110"/>
    </source>
</evidence>
<dbReference type="InterPro" id="IPR029044">
    <property type="entry name" value="Nucleotide-diphossugar_trans"/>
</dbReference>
<sequence>MARLSDDFCVAAAVNDREILAACLARSPDILSGRLKLMTYEGYSSAAAALNAGLDGSTAPFVILAHQDVYLPRPWLDNLIAQIEQIERKHENWGVLGLFGRKITGEWIGRVWSSGLGHEAGEGGFSPAEAATVDELLLVVRRASGLRFDENLPGFHLYGTDIVTEGRARGIPSFVIDAPVVHNSKPVKTLKGAYAQAYRYMQRKWRKRLPVPTLICDIEPHPIALWRAQLQSMKIYRRNVARPRRDAVEIAKALNYE</sequence>
<protein>
    <recommendedName>
        <fullName evidence="3">Glycosyltransferase</fullName>
    </recommendedName>
</protein>
<proteinExistence type="predicted"/>
<comment type="caution">
    <text evidence="1">The sequence shown here is derived from an EMBL/GenBank/DDBJ whole genome shotgun (WGS) entry which is preliminary data.</text>
</comment>
<keyword evidence="2" id="KW-1185">Reference proteome</keyword>
<dbReference type="EMBL" id="JBEPLU010000003">
    <property type="protein sequence ID" value="MET3528129.1"/>
    <property type="molecule type" value="Genomic_DNA"/>
</dbReference>
<name>A0ABV2EM46_9CAUL</name>
<evidence type="ECO:0008006" key="3">
    <source>
        <dbReference type="Google" id="ProtNLM"/>
    </source>
</evidence>
<dbReference type="CDD" id="cd00761">
    <property type="entry name" value="Glyco_tranf_GTA_type"/>
    <property type="match status" value="1"/>
</dbReference>
<dbReference type="SUPFAM" id="SSF53448">
    <property type="entry name" value="Nucleotide-diphospho-sugar transferases"/>
    <property type="match status" value="1"/>
</dbReference>
<dbReference type="RefSeq" id="WP_354298118.1">
    <property type="nucleotide sequence ID" value="NZ_JBEPLU010000003.1"/>
</dbReference>
<evidence type="ECO:0000313" key="1">
    <source>
        <dbReference type="EMBL" id="MET3528129.1"/>
    </source>
</evidence>